<comment type="caution">
    <text evidence="2">The sequence shown here is derived from an EMBL/GenBank/DDBJ whole genome shotgun (WGS) entry which is preliminary data.</text>
</comment>
<feature type="transmembrane region" description="Helical" evidence="1">
    <location>
        <begin position="12"/>
        <end position="32"/>
    </location>
</feature>
<dbReference type="OrthoDB" id="4272751at2"/>
<gene>
    <name evidence="2" type="ORF">D9V37_11085</name>
</gene>
<keyword evidence="1" id="KW-0812">Transmembrane</keyword>
<keyword evidence="1" id="KW-1133">Transmembrane helix</keyword>
<accession>A0A3L8P2B0</accession>
<feature type="transmembrane region" description="Helical" evidence="1">
    <location>
        <begin position="199"/>
        <end position="215"/>
    </location>
</feature>
<dbReference type="EMBL" id="RDBE01000007">
    <property type="protein sequence ID" value="RLV49107.1"/>
    <property type="molecule type" value="Genomic_DNA"/>
</dbReference>
<feature type="transmembrane region" description="Helical" evidence="1">
    <location>
        <begin position="52"/>
        <end position="75"/>
    </location>
</feature>
<feature type="transmembrane region" description="Helical" evidence="1">
    <location>
        <begin position="176"/>
        <end position="193"/>
    </location>
</feature>
<dbReference type="AlphaFoldDB" id="A0A3L8P2B0"/>
<keyword evidence="3" id="KW-1185">Reference proteome</keyword>
<reference evidence="2 3" key="1">
    <citation type="submission" date="2018-10" db="EMBL/GenBank/DDBJ databases">
        <title>Marmoricola sp. 4Q3S-7 whole genome shotgun sequence.</title>
        <authorList>
            <person name="Li F."/>
        </authorList>
    </citation>
    <scope>NUCLEOTIDE SEQUENCE [LARGE SCALE GENOMIC DNA]</scope>
    <source>
        <strain evidence="2 3">4Q3S-7</strain>
    </source>
</reference>
<proteinExistence type="predicted"/>
<sequence length="229" mass="23134">MRERPDSPLHLPLMLALTFSTGIIDAIGYLGLDRVFTGNMTGNVVVLGMGLAGGNGLPVLGPLVALVGFLVGAALAGRTLRRRGAGWSSLTTVLLLAVATVMLVVGVLLLADPDPARVVALPVTGLLGLAMGTQAGTARQVGVRDVSTVVVTSTLAGLAAESWFGNGRGAQPWRRGSAVALILAGACVGALLLRVHLGLGVLVAALITVVVAVLGHRDTHRVVPAAADA</sequence>
<evidence type="ECO:0000256" key="1">
    <source>
        <dbReference type="SAM" id="Phobius"/>
    </source>
</evidence>
<dbReference type="InterPro" id="IPR010699">
    <property type="entry name" value="DUF1275"/>
</dbReference>
<feature type="transmembrane region" description="Helical" evidence="1">
    <location>
        <begin position="87"/>
        <end position="111"/>
    </location>
</feature>
<evidence type="ECO:0000313" key="2">
    <source>
        <dbReference type="EMBL" id="RLV49107.1"/>
    </source>
</evidence>
<organism evidence="2 3">
    <name type="scientific">Nocardioides mangrovicus</name>
    <dbReference type="NCBI Taxonomy" id="2478913"/>
    <lineage>
        <taxon>Bacteria</taxon>
        <taxon>Bacillati</taxon>
        <taxon>Actinomycetota</taxon>
        <taxon>Actinomycetes</taxon>
        <taxon>Propionibacteriales</taxon>
        <taxon>Nocardioidaceae</taxon>
        <taxon>Nocardioides</taxon>
    </lineage>
</organism>
<dbReference type="PANTHER" id="PTHR37314">
    <property type="entry name" value="SLR0142 PROTEIN"/>
    <property type="match status" value="1"/>
</dbReference>
<evidence type="ECO:0000313" key="3">
    <source>
        <dbReference type="Proteomes" id="UP000281708"/>
    </source>
</evidence>
<keyword evidence="1" id="KW-0472">Membrane</keyword>
<name>A0A3L8P2B0_9ACTN</name>
<protein>
    <submittedName>
        <fullName evidence="2">DUF1275 domain-containing protein</fullName>
    </submittedName>
</protein>
<dbReference type="Proteomes" id="UP000281708">
    <property type="component" value="Unassembled WGS sequence"/>
</dbReference>
<dbReference type="RefSeq" id="WP_121806210.1">
    <property type="nucleotide sequence ID" value="NZ_RDBE01000007.1"/>
</dbReference>
<dbReference type="PANTHER" id="PTHR37314:SF4">
    <property type="entry name" value="UPF0700 TRANSMEMBRANE PROTEIN YOAK"/>
    <property type="match status" value="1"/>
</dbReference>
<dbReference type="Pfam" id="PF06912">
    <property type="entry name" value="DUF1275"/>
    <property type="match status" value="1"/>
</dbReference>